<reference evidence="2 3" key="1">
    <citation type="submission" date="2015-09" db="EMBL/GenBank/DDBJ databases">
        <authorList>
            <consortium name="Pathogen Informatics"/>
        </authorList>
    </citation>
    <scope>NUCLEOTIDE SEQUENCE [LARGE SCALE GENOMIC DNA]</scope>
    <source>
        <strain evidence="2 3">2789STDY5834968</strain>
    </source>
</reference>
<accession>A0A173RXA9</accession>
<dbReference type="InterPro" id="IPR010982">
    <property type="entry name" value="Lambda_DNA-bd_dom_sf"/>
</dbReference>
<dbReference type="SMART" id="SM00530">
    <property type="entry name" value="HTH_XRE"/>
    <property type="match status" value="1"/>
</dbReference>
<evidence type="ECO:0000259" key="1">
    <source>
        <dbReference type="PROSITE" id="PS50943"/>
    </source>
</evidence>
<dbReference type="RefSeq" id="WP_055237385.1">
    <property type="nucleotide sequence ID" value="NZ_CYXM01000002.1"/>
</dbReference>
<feature type="domain" description="HTH cro/C1-type" evidence="1">
    <location>
        <begin position="3"/>
        <end position="57"/>
    </location>
</feature>
<name>A0A173RXA9_9FIRM</name>
<dbReference type="SUPFAM" id="SSF47413">
    <property type="entry name" value="lambda repressor-like DNA-binding domains"/>
    <property type="match status" value="1"/>
</dbReference>
<dbReference type="OrthoDB" id="9774673at2"/>
<dbReference type="CDD" id="cd00093">
    <property type="entry name" value="HTH_XRE"/>
    <property type="match status" value="1"/>
</dbReference>
<proteinExistence type="predicted"/>
<organism evidence="2 3">
    <name type="scientific">Agathobacter rectalis</name>
    <dbReference type="NCBI Taxonomy" id="39491"/>
    <lineage>
        <taxon>Bacteria</taxon>
        <taxon>Bacillati</taxon>
        <taxon>Bacillota</taxon>
        <taxon>Clostridia</taxon>
        <taxon>Lachnospirales</taxon>
        <taxon>Lachnospiraceae</taxon>
        <taxon>Agathobacter</taxon>
    </lineage>
</organism>
<protein>
    <submittedName>
        <fullName evidence="2">Putative zinc finger/helix-turn-helix protein, YgiT family</fullName>
    </submittedName>
</protein>
<dbReference type="GO" id="GO:0003677">
    <property type="term" value="F:DNA binding"/>
    <property type="evidence" value="ECO:0007669"/>
    <property type="project" value="InterPro"/>
</dbReference>
<dbReference type="Proteomes" id="UP000095673">
    <property type="component" value="Unassembled WGS sequence"/>
</dbReference>
<gene>
    <name evidence="2" type="ORF">ERS852580_00735</name>
</gene>
<dbReference type="Gene3D" id="1.10.260.40">
    <property type="entry name" value="lambda repressor-like DNA-binding domains"/>
    <property type="match status" value="1"/>
</dbReference>
<sequence>MNIKEIRYTTGLSQRDFSNMFDIPISTLQKWEQGESSPTPYIIKLIANQLPIDNDNMLKIEDNNGKVYYYNREAGYLIDSIGTKIQIGEDLNGVKEKNLSLYVADLFESYYEIVDKFNRDCRLDKTEDIIWS</sequence>
<evidence type="ECO:0000313" key="2">
    <source>
        <dbReference type="EMBL" id="CUM82551.1"/>
    </source>
</evidence>
<dbReference type="AlphaFoldDB" id="A0A173RXA9"/>
<evidence type="ECO:0000313" key="3">
    <source>
        <dbReference type="Proteomes" id="UP000095673"/>
    </source>
</evidence>
<dbReference type="EMBL" id="CYXM01000002">
    <property type="protein sequence ID" value="CUM82551.1"/>
    <property type="molecule type" value="Genomic_DNA"/>
</dbReference>
<dbReference type="InterPro" id="IPR001387">
    <property type="entry name" value="Cro/C1-type_HTH"/>
</dbReference>
<dbReference type="PROSITE" id="PS50943">
    <property type="entry name" value="HTH_CROC1"/>
    <property type="match status" value="1"/>
</dbReference>
<dbReference type="Pfam" id="PF01381">
    <property type="entry name" value="HTH_3"/>
    <property type="match status" value="1"/>
</dbReference>